<dbReference type="Pfam" id="PF00400">
    <property type="entry name" value="WD40"/>
    <property type="match status" value="4"/>
</dbReference>
<dbReference type="GO" id="GO:0030127">
    <property type="term" value="C:COPII vesicle coat"/>
    <property type="evidence" value="ECO:0007669"/>
    <property type="project" value="TreeGrafter"/>
</dbReference>
<dbReference type="InterPro" id="IPR037363">
    <property type="entry name" value="Sec13/Seh1_fam"/>
</dbReference>
<evidence type="ECO:0000256" key="7">
    <source>
        <dbReference type="ARBA" id="ARBA00022574"/>
    </source>
</evidence>
<comment type="subunit">
    <text evidence="3">The COPII coat is composed of at least 5 proteins: the SEC23/24 complex, the SEC13/31 complex, and the protein SAR1. Component of the nuclear pore complex (NPC). NPC constitutes the exclusive means of nucleocytoplasmic transport. NPCs allow the passive diffusion of ions and small molecules and the active, nuclear transport receptor-mediated bidirectional transport of macromolecules such as proteins, RNAs, ribonucleoparticles (RNPs), and ribosomal subunits across the nuclear envelope. Due to its 8-fold rotational symmetry, all subunits are present with 8 copies or multiples thereof.</text>
</comment>
<evidence type="ECO:0000256" key="9">
    <source>
        <dbReference type="ARBA" id="ARBA00022816"/>
    </source>
</evidence>
<evidence type="ECO:0000256" key="1">
    <source>
        <dbReference type="ARBA" id="ARBA00004567"/>
    </source>
</evidence>
<evidence type="ECO:0000256" key="8">
    <source>
        <dbReference type="ARBA" id="ARBA00022737"/>
    </source>
</evidence>
<dbReference type="SUPFAM" id="SSF50978">
    <property type="entry name" value="WD40 repeat-like"/>
    <property type="match status" value="1"/>
</dbReference>
<dbReference type="PANTHER" id="PTHR11024:SF2">
    <property type="entry name" value="PROTEIN SEC13 HOMOLOG"/>
    <property type="match status" value="1"/>
</dbReference>
<evidence type="ECO:0000256" key="14">
    <source>
        <dbReference type="ARBA" id="ARBA00025261"/>
    </source>
</evidence>
<feature type="repeat" description="WD" evidence="15">
    <location>
        <begin position="212"/>
        <end position="256"/>
    </location>
</feature>
<dbReference type="InterPro" id="IPR001680">
    <property type="entry name" value="WD40_rpt"/>
</dbReference>
<proteinExistence type="inferred from homology"/>
<accession>A0A4Z1PGS7</accession>
<organism evidence="16 17">
    <name type="scientific">Venturia nashicola</name>
    <dbReference type="NCBI Taxonomy" id="86259"/>
    <lineage>
        <taxon>Eukaryota</taxon>
        <taxon>Fungi</taxon>
        <taxon>Dikarya</taxon>
        <taxon>Ascomycota</taxon>
        <taxon>Pezizomycotina</taxon>
        <taxon>Dothideomycetes</taxon>
        <taxon>Pleosporomycetidae</taxon>
        <taxon>Venturiales</taxon>
        <taxon>Venturiaceae</taxon>
        <taxon>Venturia</taxon>
    </lineage>
</organism>
<keyword evidence="17" id="KW-1185">Reference proteome</keyword>
<keyword evidence="8" id="KW-0677">Repeat</keyword>
<keyword evidence="11" id="KW-0811">Translocation</keyword>
<protein>
    <recommendedName>
        <fullName evidence="5">Protein transport protein SEC13</fullName>
    </recommendedName>
    <alternativeName>
        <fullName evidence="4">Protein transport protein sec13</fullName>
    </alternativeName>
</protein>
<dbReference type="EMBL" id="SNSC02000009">
    <property type="protein sequence ID" value="TID21357.1"/>
    <property type="molecule type" value="Genomic_DNA"/>
</dbReference>
<keyword evidence="9" id="KW-0509">mRNA transport</keyword>
<dbReference type="GO" id="GO:0090114">
    <property type="term" value="P:COPII-coated vesicle budding"/>
    <property type="evidence" value="ECO:0007669"/>
    <property type="project" value="TreeGrafter"/>
</dbReference>
<keyword evidence="7 15" id="KW-0853">WD repeat</keyword>
<keyword evidence="6" id="KW-0813">Transport</keyword>
<dbReference type="Proteomes" id="UP000298493">
    <property type="component" value="Unassembled WGS sequence"/>
</dbReference>
<evidence type="ECO:0000256" key="5">
    <source>
        <dbReference type="ARBA" id="ARBA00021281"/>
    </source>
</evidence>
<sequence>MAQITSSHDDMIHDAVLDYYGRRLATCSSDRTIKIFEVSTDPAQPTQESSHKLLETLKGHDGPVWCVAWAHPQFGTLLASSSYDGRIVIWKEQPQGVWGKAFDYAGHGASVNLVAWAPHECGCIVAGASSDGQVSVLELKDNAWTSTVFQAHGMGVNSVSWAPSVSAGAVTSAAPQQNPAPLRRIVTGGSDCLVKIWDFSNETGSWNCVSELTGHGDWVRDVSWAPTILTKSYIASASQDKTVKIWTTTSKDPAAGDWTATTLNFDAVAWRVSWSLSGNVLAVSTGDNKVSLYKERLSGGWAMIKSIDE</sequence>
<dbReference type="GO" id="GO:0031080">
    <property type="term" value="C:nuclear pore outer ring"/>
    <property type="evidence" value="ECO:0007669"/>
    <property type="project" value="TreeGrafter"/>
</dbReference>
<dbReference type="GO" id="GO:0005198">
    <property type="term" value="F:structural molecule activity"/>
    <property type="evidence" value="ECO:0007669"/>
    <property type="project" value="InterPro"/>
</dbReference>
<comment type="similarity">
    <text evidence="2">Belongs to the WD repeat SEC13 family.</text>
</comment>
<evidence type="ECO:0000256" key="4">
    <source>
        <dbReference type="ARBA" id="ARBA00013473"/>
    </source>
</evidence>
<evidence type="ECO:0000256" key="15">
    <source>
        <dbReference type="PROSITE-ProRule" id="PRU00221"/>
    </source>
</evidence>
<evidence type="ECO:0000256" key="13">
    <source>
        <dbReference type="ARBA" id="ARBA00023242"/>
    </source>
</evidence>
<evidence type="ECO:0000256" key="2">
    <source>
        <dbReference type="ARBA" id="ARBA00010102"/>
    </source>
</evidence>
<dbReference type="PRINTS" id="PR00320">
    <property type="entry name" value="GPROTEINBRPT"/>
</dbReference>
<dbReference type="Gene3D" id="2.130.10.10">
    <property type="entry name" value="YVTN repeat-like/Quinoprotein amine dehydrogenase"/>
    <property type="match status" value="1"/>
</dbReference>
<gene>
    <name evidence="16" type="ORF">E6O75_ATG04752</name>
</gene>
<dbReference type="STRING" id="86259.A0A4Z1PGS7"/>
<dbReference type="SMART" id="SM00320">
    <property type="entry name" value="WD40"/>
    <property type="match status" value="6"/>
</dbReference>
<dbReference type="PROSITE" id="PS50082">
    <property type="entry name" value="WD_REPEATS_2"/>
    <property type="match status" value="2"/>
</dbReference>
<comment type="function">
    <text evidence="14">Component of the coat protein complex II (COPII) which promotes the formation of transport vesicles from the endoplasmic reticulum (ER). The coat has two main functions, the physical deformation of the endoplasmic reticulum membrane into vesicles and the selection of cargo molecules. It also functions as a component of the nuclear pore complex (NPC). NPC components, collectively referred to as nucleoporins (NUPs), can play the role of both NPC structural components and of docking or interaction partners for transiently associated nuclear transport factors. SEC13 is required for efficient mRNA export from the nucleus to the cytoplasm and for correct nuclear pore biogenesis and distribution.</text>
</comment>
<dbReference type="InterPro" id="IPR015943">
    <property type="entry name" value="WD40/YVTN_repeat-like_dom_sf"/>
</dbReference>
<dbReference type="OrthoDB" id="364224at2759"/>
<evidence type="ECO:0000256" key="10">
    <source>
        <dbReference type="ARBA" id="ARBA00022927"/>
    </source>
</evidence>
<keyword evidence="10" id="KW-0653">Protein transport</keyword>
<dbReference type="GO" id="GO:0006606">
    <property type="term" value="P:protein import into nucleus"/>
    <property type="evidence" value="ECO:0007669"/>
    <property type="project" value="TreeGrafter"/>
</dbReference>
<feature type="repeat" description="WD" evidence="15">
    <location>
        <begin position="57"/>
        <end position="91"/>
    </location>
</feature>
<evidence type="ECO:0000256" key="3">
    <source>
        <dbReference type="ARBA" id="ARBA00011369"/>
    </source>
</evidence>
<dbReference type="PANTHER" id="PTHR11024">
    <property type="entry name" value="NUCLEAR PORE COMPLEX PROTEIN SEC13 / SEH1 FAMILY MEMBER"/>
    <property type="match status" value="1"/>
</dbReference>
<dbReference type="AlphaFoldDB" id="A0A4Z1PGS7"/>
<evidence type="ECO:0000313" key="17">
    <source>
        <dbReference type="Proteomes" id="UP000298493"/>
    </source>
</evidence>
<dbReference type="GO" id="GO:0032008">
    <property type="term" value="P:positive regulation of TOR signaling"/>
    <property type="evidence" value="ECO:0007669"/>
    <property type="project" value="TreeGrafter"/>
</dbReference>
<evidence type="ECO:0000256" key="11">
    <source>
        <dbReference type="ARBA" id="ARBA00023010"/>
    </source>
</evidence>
<comment type="caution">
    <text evidence="16">The sequence shown here is derived from an EMBL/GenBank/DDBJ whole genome shotgun (WGS) entry which is preliminary data.</text>
</comment>
<evidence type="ECO:0000256" key="12">
    <source>
        <dbReference type="ARBA" id="ARBA00023132"/>
    </source>
</evidence>
<dbReference type="FunFam" id="2.130.10.10:FF:000017">
    <property type="entry name" value="SEC13 homolog (S. cerevisiae)"/>
    <property type="match status" value="1"/>
</dbReference>
<dbReference type="InterPro" id="IPR020472">
    <property type="entry name" value="WD40_PAC1"/>
</dbReference>
<reference evidence="16 17" key="1">
    <citation type="submission" date="2019-04" db="EMBL/GenBank/DDBJ databases">
        <title>High contiguity whole genome sequence and gene annotation resource for two Venturia nashicola isolates.</title>
        <authorList>
            <person name="Prokchorchik M."/>
            <person name="Won K."/>
            <person name="Lee Y."/>
            <person name="Choi E.D."/>
            <person name="Segonzac C."/>
            <person name="Sohn K.H."/>
        </authorList>
    </citation>
    <scope>NUCLEOTIDE SEQUENCE [LARGE SCALE GENOMIC DNA]</scope>
    <source>
        <strain evidence="16 17">PRI2</strain>
    </source>
</reference>
<dbReference type="GO" id="GO:0032527">
    <property type="term" value="P:protein exit from endoplasmic reticulum"/>
    <property type="evidence" value="ECO:0007669"/>
    <property type="project" value="TreeGrafter"/>
</dbReference>
<evidence type="ECO:0000256" key="6">
    <source>
        <dbReference type="ARBA" id="ARBA00022448"/>
    </source>
</evidence>
<keyword evidence="13" id="KW-0539">Nucleus</keyword>
<name>A0A4Z1PGS7_9PEZI</name>
<dbReference type="InterPro" id="IPR036322">
    <property type="entry name" value="WD40_repeat_dom_sf"/>
</dbReference>
<keyword evidence="12" id="KW-0906">Nuclear pore complex</keyword>
<evidence type="ECO:0000313" key="16">
    <source>
        <dbReference type="EMBL" id="TID21357.1"/>
    </source>
</evidence>
<comment type="subcellular location">
    <subcellularLocation>
        <location evidence="1">Nucleus</location>
        <location evidence="1">Nuclear pore complex</location>
    </subcellularLocation>
</comment>
<dbReference type="PROSITE" id="PS50294">
    <property type="entry name" value="WD_REPEATS_REGION"/>
    <property type="match status" value="2"/>
</dbReference>
<dbReference type="GO" id="GO:0051028">
    <property type="term" value="P:mRNA transport"/>
    <property type="evidence" value="ECO:0007669"/>
    <property type="project" value="UniProtKB-KW"/>
</dbReference>